<keyword evidence="4 6" id="KW-1133">Transmembrane helix</keyword>
<evidence type="ECO:0000259" key="7">
    <source>
        <dbReference type="Pfam" id="PF12823"/>
    </source>
</evidence>
<evidence type="ECO:0000256" key="3">
    <source>
        <dbReference type="ARBA" id="ARBA00022692"/>
    </source>
</evidence>
<evidence type="ECO:0000256" key="6">
    <source>
        <dbReference type="SAM" id="Phobius"/>
    </source>
</evidence>
<keyword evidence="5 6" id="KW-0472">Membrane</keyword>
<organism evidence="8 9">
    <name type="scientific">Saliterribacillus persicus</name>
    <dbReference type="NCBI Taxonomy" id="930114"/>
    <lineage>
        <taxon>Bacteria</taxon>
        <taxon>Bacillati</taxon>
        <taxon>Bacillota</taxon>
        <taxon>Bacilli</taxon>
        <taxon>Bacillales</taxon>
        <taxon>Bacillaceae</taxon>
        <taxon>Saliterribacillus</taxon>
    </lineage>
</organism>
<dbReference type="InterPro" id="IPR023845">
    <property type="entry name" value="DUF3817_TM"/>
</dbReference>
<keyword evidence="2" id="KW-1003">Cell membrane</keyword>
<proteinExistence type="predicted"/>
<comment type="caution">
    <text evidence="8">The sequence shown here is derived from an EMBL/GenBank/DDBJ whole genome shotgun (WGS) entry which is preliminary data.</text>
</comment>
<evidence type="ECO:0000313" key="9">
    <source>
        <dbReference type="Proteomes" id="UP000252585"/>
    </source>
</evidence>
<dbReference type="OrthoDB" id="1121311at2"/>
<dbReference type="Pfam" id="PF12823">
    <property type="entry name" value="DUF3817"/>
    <property type="match status" value="1"/>
</dbReference>
<evidence type="ECO:0000256" key="2">
    <source>
        <dbReference type="ARBA" id="ARBA00022475"/>
    </source>
</evidence>
<dbReference type="PANTHER" id="PTHR40077:SF1">
    <property type="entry name" value="MEMBRANE PROTEIN"/>
    <property type="match status" value="1"/>
</dbReference>
<feature type="transmembrane region" description="Helical" evidence="6">
    <location>
        <begin position="6"/>
        <end position="27"/>
    </location>
</feature>
<evidence type="ECO:0000256" key="4">
    <source>
        <dbReference type="ARBA" id="ARBA00022989"/>
    </source>
</evidence>
<dbReference type="NCBIfam" id="TIGR03954">
    <property type="entry name" value="integ_memb_HG"/>
    <property type="match status" value="1"/>
</dbReference>
<feature type="transmembrane region" description="Helical" evidence="6">
    <location>
        <begin position="69"/>
        <end position="88"/>
    </location>
</feature>
<sequence>MLKTDLGRFRVMGLLEGASLIILLFLAMPLKYMGGIHEAVTIVGSIHGGLFITYVLITLYTTYRIRWSFKWLFGAIAVAFIPFGNLVLDRQLQKAFN</sequence>
<gene>
    <name evidence="8" type="ORF">DFR57_104253</name>
</gene>
<dbReference type="AlphaFoldDB" id="A0A368XZG4"/>
<dbReference type="Proteomes" id="UP000252585">
    <property type="component" value="Unassembled WGS sequence"/>
</dbReference>
<accession>A0A368XZG4</accession>
<dbReference type="EMBL" id="QPJJ01000004">
    <property type="protein sequence ID" value="RCW73255.1"/>
    <property type="molecule type" value="Genomic_DNA"/>
</dbReference>
<protein>
    <submittedName>
        <fullName evidence="8">Integral membrane protein</fullName>
    </submittedName>
</protein>
<name>A0A368XZG4_9BACI</name>
<keyword evidence="3 6" id="KW-0812">Transmembrane</keyword>
<evidence type="ECO:0000256" key="1">
    <source>
        <dbReference type="ARBA" id="ARBA00004651"/>
    </source>
</evidence>
<comment type="subcellular location">
    <subcellularLocation>
        <location evidence="1">Cell membrane</location>
        <topology evidence="1">Multi-pass membrane protein</topology>
    </subcellularLocation>
</comment>
<feature type="transmembrane region" description="Helical" evidence="6">
    <location>
        <begin position="39"/>
        <end position="63"/>
    </location>
</feature>
<evidence type="ECO:0000256" key="5">
    <source>
        <dbReference type="ARBA" id="ARBA00023136"/>
    </source>
</evidence>
<dbReference type="GO" id="GO:0005886">
    <property type="term" value="C:plasma membrane"/>
    <property type="evidence" value="ECO:0007669"/>
    <property type="project" value="UniProtKB-SubCell"/>
</dbReference>
<dbReference type="RefSeq" id="WP_114352344.1">
    <property type="nucleotide sequence ID" value="NZ_QPJJ01000004.1"/>
</dbReference>
<reference evidence="8 9" key="1">
    <citation type="submission" date="2018-07" db="EMBL/GenBank/DDBJ databases">
        <title>Genomic Encyclopedia of Type Strains, Phase IV (KMG-IV): sequencing the most valuable type-strain genomes for metagenomic binning, comparative biology and taxonomic classification.</title>
        <authorList>
            <person name="Goeker M."/>
        </authorList>
    </citation>
    <scope>NUCLEOTIDE SEQUENCE [LARGE SCALE GENOMIC DNA]</scope>
    <source>
        <strain evidence="8 9">DSM 27696</strain>
    </source>
</reference>
<feature type="domain" description="DUF3817" evidence="7">
    <location>
        <begin position="6"/>
        <end position="94"/>
    </location>
</feature>
<dbReference type="PANTHER" id="PTHR40077">
    <property type="entry name" value="MEMBRANE PROTEIN-RELATED"/>
    <property type="match status" value="1"/>
</dbReference>
<keyword evidence="9" id="KW-1185">Reference proteome</keyword>
<evidence type="ECO:0000313" key="8">
    <source>
        <dbReference type="EMBL" id="RCW73255.1"/>
    </source>
</evidence>